<dbReference type="PANTHER" id="PTHR34388:SF1">
    <property type="entry name" value="DNA POLYMERASE III SUBUNIT DELTA"/>
    <property type="match status" value="1"/>
</dbReference>
<comment type="catalytic activity">
    <reaction evidence="7">
        <text>DNA(n) + a 2'-deoxyribonucleoside 5'-triphosphate = DNA(n+1) + diphosphate</text>
        <dbReference type="Rhea" id="RHEA:22508"/>
        <dbReference type="Rhea" id="RHEA-COMP:17339"/>
        <dbReference type="Rhea" id="RHEA-COMP:17340"/>
        <dbReference type="ChEBI" id="CHEBI:33019"/>
        <dbReference type="ChEBI" id="CHEBI:61560"/>
        <dbReference type="ChEBI" id="CHEBI:173112"/>
        <dbReference type="EC" id="2.7.7.7"/>
    </reaction>
</comment>
<organism evidence="9 10">
    <name type="scientific">Flaviflexus equikiangi</name>
    <dbReference type="NCBI Taxonomy" id="2758573"/>
    <lineage>
        <taxon>Bacteria</taxon>
        <taxon>Bacillati</taxon>
        <taxon>Actinomycetota</taxon>
        <taxon>Actinomycetes</taxon>
        <taxon>Actinomycetales</taxon>
        <taxon>Actinomycetaceae</taxon>
        <taxon>Flaviflexus</taxon>
    </lineage>
</organism>
<dbReference type="Gene3D" id="3.40.50.300">
    <property type="entry name" value="P-loop containing nucleotide triphosphate hydrolases"/>
    <property type="match status" value="1"/>
</dbReference>
<evidence type="ECO:0000259" key="8">
    <source>
        <dbReference type="Pfam" id="PF21694"/>
    </source>
</evidence>
<dbReference type="InterPro" id="IPR005790">
    <property type="entry name" value="DNA_polIII_delta"/>
</dbReference>
<dbReference type="Gene3D" id="1.20.272.10">
    <property type="match status" value="1"/>
</dbReference>
<dbReference type="Proteomes" id="UP000705983">
    <property type="component" value="Unassembled WGS sequence"/>
</dbReference>
<evidence type="ECO:0000256" key="1">
    <source>
        <dbReference type="ARBA" id="ARBA00012417"/>
    </source>
</evidence>
<dbReference type="InterPro" id="IPR048466">
    <property type="entry name" value="DNA_pol3_delta-like_C"/>
</dbReference>
<evidence type="ECO:0000256" key="3">
    <source>
        <dbReference type="ARBA" id="ARBA00022695"/>
    </source>
</evidence>
<dbReference type="InterPro" id="IPR008921">
    <property type="entry name" value="DNA_pol3_clamp-load_cplx_C"/>
</dbReference>
<dbReference type="GO" id="GO:0003887">
    <property type="term" value="F:DNA-directed DNA polymerase activity"/>
    <property type="evidence" value="ECO:0007669"/>
    <property type="project" value="UniProtKB-EC"/>
</dbReference>
<dbReference type="NCBIfam" id="TIGR01128">
    <property type="entry name" value="holA"/>
    <property type="match status" value="1"/>
</dbReference>
<dbReference type="SUPFAM" id="SSF48019">
    <property type="entry name" value="post-AAA+ oligomerization domain-like"/>
    <property type="match status" value="1"/>
</dbReference>
<dbReference type="RefSeq" id="WP_182169838.1">
    <property type="nucleotide sequence ID" value="NZ_CP059676.1"/>
</dbReference>
<evidence type="ECO:0000313" key="9">
    <source>
        <dbReference type="EMBL" id="MBM9432780.1"/>
    </source>
</evidence>
<accession>A0ABS2TDQ1</accession>
<dbReference type="InterPro" id="IPR027417">
    <property type="entry name" value="P-loop_NTPase"/>
</dbReference>
<keyword evidence="2 9" id="KW-0808">Transferase</keyword>
<evidence type="ECO:0000313" key="10">
    <source>
        <dbReference type="Proteomes" id="UP000705983"/>
    </source>
</evidence>
<dbReference type="SUPFAM" id="SSF52540">
    <property type="entry name" value="P-loop containing nucleoside triphosphate hydrolases"/>
    <property type="match status" value="1"/>
</dbReference>
<keyword evidence="5" id="KW-0239">DNA-directed DNA polymerase</keyword>
<sequence length="331" mass="35297">MAHKRGSETTWDRVDLAPIVLIKSKEEVLADRAWERLLSQARAQDPEIDVSTIDAGAYTAGEIALLASPSLFGGAKIVRASGVENATDDFLRDLLELIANPSPDLYLIAIRNGGNKGPKLFTSAAQAGFPVVTIDELKWDSDKIGLLKGDARRAQRAVTDDAYQALVQSMGSNVREMSAALNQLFSDVDGTITGPIVKKYFGGRVESSGFDIADAAVAGNAGRALQLLRQALATGTPEVLVVAALAWKFRQLATVSASMGKNGQSVTVQGSPNQIKNARMELRTWSDAGLAAAITAIAKADSDVKGFRGEAKDPAYAVERCIRDITLARRL</sequence>
<keyword evidence="4" id="KW-0235">DNA replication</keyword>
<dbReference type="Pfam" id="PF21694">
    <property type="entry name" value="DNA_pol3_delta_C"/>
    <property type="match status" value="1"/>
</dbReference>
<evidence type="ECO:0000256" key="7">
    <source>
        <dbReference type="ARBA" id="ARBA00049244"/>
    </source>
</evidence>
<comment type="similarity">
    <text evidence="6">Belongs to the DNA polymerase HolA subunit family.</text>
</comment>
<dbReference type="EC" id="2.7.7.7" evidence="1"/>
<name>A0ABS2TDQ1_9ACTO</name>
<comment type="caution">
    <text evidence="9">The sequence shown here is derived from an EMBL/GenBank/DDBJ whole genome shotgun (WGS) entry which is preliminary data.</text>
</comment>
<protein>
    <recommendedName>
        <fullName evidence="1">DNA-directed DNA polymerase</fullName>
        <ecNumber evidence="1">2.7.7.7</ecNumber>
    </recommendedName>
</protein>
<reference evidence="10" key="1">
    <citation type="submission" date="2021-02" db="EMBL/GenBank/DDBJ databases">
        <title>Leucobacter sp. CX169.</title>
        <authorList>
            <person name="Cheng Y."/>
        </authorList>
    </citation>
    <scope>NUCLEOTIDE SEQUENCE [LARGE SCALE GENOMIC DNA]</scope>
    <source>
        <strain evidence="10">JY899</strain>
    </source>
</reference>
<dbReference type="PANTHER" id="PTHR34388">
    <property type="entry name" value="DNA POLYMERASE III SUBUNIT DELTA"/>
    <property type="match status" value="1"/>
</dbReference>
<feature type="domain" description="DNA polymerase III delta subunit-like C-terminal" evidence="8">
    <location>
        <begin position="207"/>
        <end position="308"/>
    </location>
</feature>
<evidence type="ECO:0000256" key="4">
    <source>
        <dbReference type="ARBA" id="ARBA00022705"/>
    </source>
</evidence>
<gene>
    <name evidence="9" type="primary">holA</name>
    <name evidence="9" type="ORF">JVW63_03565</name>
</gene>
<evidence type="ECO:0000256" key="5">
    <source>
        <dbReference type="ARBA" id="ARBA00022932"/>
    </source>
</evidence>
<dbReference type="EMBL" id="JAFFJS010000002">
    <property type="protein sequence ID" value="MBM9432780.1"/>
    <property type="molecule type" value="Genomic_DNA"/>
</dbReference>
<keyword evidence="3 9" id="KW-0548">Nucleotidyltransferase</keyword>
<evidence type="ECO:0000256" key="6">
    <source>
        <dbReference type="ARBA" id="ARBA00034754"/>
    </source>
</evidence>
<evidence type="ECO:0000256" key="2">
    <source>
        <dbReference type="ARBA" id="ARBA00022679"/>
    </source>
</evidence>
<keyword evidence="10" id="KW-1185">Reference proteome</keyword>
<proteinExistence type="inferred from homology"/>